<proteinExistence type="predicted"/>
<sequence>MGRVRRHPALPRPRRRLRELEAAAENASGRDALRPILTGIREITGAAQREVVTLR</sequence>
<accession>A0ABT1PZM0</accession>
<dbReference type="Proteomes" id="UP001057702">
    <property type="component" value="Unassembled WGS sequence"/>
</dbReference>
<reference evidence="1" key="1">
    <citation type="submission" date="2022-06" db="EMBL/GenBank/DDBJ databases">
        <title>Draft genome sequence of Streptomyces sp. RB6PN25 isolated from peat swamp forest in Thailand.</title>
        <authorList>
            <person name="Duangmal K."/>
            <person name="Klaysubun C."/>
        </authorList>
    </citation>
    <scope>NUCLEOTIDE SEQUENCE</scope>
    <source>
        <strain evidence="1">RB6PN25</strain>
    </source>
</reference>
<evidence type="ECO:0000313" key="1">
    <source>
        <dbReference type="EMBL" id="MCQ4082510.1"/>
    </source>
</evidence>
<keyword evidence="2" id="KW-1185">Reference proteome</keyword>
<gene>
    <name evidence="1" type="ORF">NGB36_18355</name>
</gene>
<protein>
    <submittedName>
        <fullName evidence="1">Uncharacterized protein</fullName>
    </submittedName>
</protein>
<dbReference type="RefSeq" id="WP_255921423.1">
    <property type="nucleotide sequence ID" value="NZ_JANFNG010000014.1"/>
</dbReference>
<name>A0ABT1PZM0_9ACTN</name>
<organism evidence="1 2">
    <name type="scientific">Streptomyces humicola</name>
    <dbReference type="NCBI Taxonomy" id="2953240"/>
    <lineage>
        <taxon>Bacteria</taxon>
        <taxon>Bacillati</taxon>
        <taxon>Actinomycetota</taxon>
        <taxon>Actinomycetes</taxon>
        <taxon>Kitasatosporales</taxon>
        <taxon>Streptomycetaceae</taxon>
        <taxon>Streptomyces</taxon>
    </lineage>
</organism>
<evidence type="ECO:0000313" key="2">
    <source>
        <dbReference type="Proteomes" id="UP001057702"/>
    </source>
</evidence>
<dbReference type="EMBL" id="JANFNG010000014">
    <property type="protein sequence ID" value="MCQ4082510.1"/>
    <property type="molecule type" value="Genomic_DNA"/>
</dbReference>
<comment type="caution">
    <text evidence="1">The sequence shown here is derived from an EMBL/GenBank/DDBJ whole genome shotgun (WGS) entry which is preliminary data.</text>
</comment>